<feature type="compositionally biased region" description="Low complexity" evidence="1">
    <location>
        <begin position="132"/>
        <end position="160"/>
    </location>
</feature>
<evidence type="ECO:0000313" key="2">
    <source>
        <dbReference type="EMBL" id="TPR12767.1"/>
    </source>
</evidence>
<evidence type="ECO:0008006" key="4">
    <source>
        <dbReference type="Google" id="ProtNLM"/>
    </source>
</evidence>
<evidence type="ECO:0000256" key="1">
    <source>
        <dbReference type="SAM" id="MobiDB-lite"/>
    </source>
</evidence>
<sequence length="250" mass="27720">MKIETNDPKDKVEILKAFAKFQSQVESPKKDQDNPFTKSKYAGLESVINAVTKGMKGTGLSFVQDFVQNDNPKILSVQTILLHDKGIITFSPINIPIEKANAQGIGSANTYARRYALSTNLAITGEADDDGNSASQSNNYGNNYNHSSKSNYQNHNNYSNRKPYKPGNNQQSSNSSSHESEQQKKFKKFVVDYKKVTGSDNWQDVVSQAMASLGIKDGLKDLNDTKLKVLNDKLINDLNVLESKYLEGAK</sequence>
<comment type="caution">
    <text evidence="2">The sequence shown here is derived from an EMBL/GenBank/DDBJ whole genome shotgun (WGS) entry which is preliminary data.</text>
</comment>
<proteinExistence type="predicted"/>
<name>A0ABY2YRJ5_9LACO</name>
<feature type="region of interest" description="Disordered" evidence="1">
    <location>
        <begin position="128"/>
        <end position="183"/>
    </location>
</feature>
<reference evidence="2 3" key="1">
    <citation type="submission" date="2018-08" db="EMBL/GenBank/DDBJ databases">
        <title>Comparative genomics of wild bee and flower associated Lactobacillus reveals potential adaptation to the bee host.</title>
        <authorList>
            <person name="Vuong H.Q."/>
            <person name="Mcfrederick Q.S."/>
        </authorList>
    </citation>
    <scope>NUCLEOTIDE SEQUENCE [LARGE SCALE GENOMIC DNA]</scope>
    <source>
        <strain evidence="2 3">HV_04</strain>
    </source>
</reference>
<protein>
    <recommendedName>
        <fullName evidence="4">Single-stranded DNA-binding protein</fullName>
    </recommendedName>
</protein>
<accession>A0ABY2YRJ5</accession>
<dbReference type="RefSeq" id="WP_105988491.1">
    <property type="nucleotide sequence ID" value="NZ_POST01000009.1"/>
</dbReference>
<dbReference type="EMBL" id="QUAM01000006">
    <property type="protein sequence ID" value="TPR12767.1"/>
    <property type="molecule type" value="Genomic_DNA"/>
</dbReference>
<organism evidence="2 3">
    <name type="scientific">Apilactobacillus timberlakei</name>
    <dbReference type="NCBI Taxonomy" id="2008380"/>
    <lineage>
        <taxon>Bacteria</taxon>
        <taxon>Bacillati</taxon>
        <taxon>Bacillota</taxon>
        <taxon>Bacilli</taxon>
        <taxon>Lactobacillales</taxon>
        <taxon>Lactobacillaceae</taxon>
        <taxon>Apilactobacillus</taxon>
    </lineage>
</organism>
<dbReference type="Proteomes" id="UP000767392">
    <property type="component" value="Unassembled WGS sequence"/>
</dbReference>
<dbReference type="InterPro" id="IPR007499">
    <property type="entry name" value="ERF_bacteria_virus"/>
</dbReference>
<keyword evidence="3" id="KW-1185">Reference proteome</keyword>
<dbReference type="Pfam" id="PF04404">
    <property type="entry name" value="ERF"/>
    <property type="match status" value="1"/>
</dbReference>
<evidence type="ECO:0000313" key="3">
    <source>
        <dbReference type="Proteomes" id="UP000767392"/>
    </source>
</evidence>
<gene>
    <name evidence="2" type="ORF">DY048_07085</name>
</gene>